<dbReference type="SUPFAM" id="SSF46689">
    <property type="entry name" value="Homeodomain-like"/>
    <property type="match status" value="1"/>
</dbReference>
<keyword evidence="1" id="KW-0805">Transcription regulation</keyword>
<organism evidence="7 8">
    <name type="scientific">Nonomuraea zeae</name>
    <dbReference type="NCBI Taxonomy" id="1642303"/>
    <lineage>
        <taxon>Bacteria</taxon>
        <taxon>Bacillati</taxon>
        <taxon>Actinomycetota</taxon>
        <taxon>Actinomycetes</taxon>
        <taxon>Streptosporangiales</taxon>
        <taxon>Streptosporangiaceae</taxon>
        <taxon>Nonomuraea</taxon>
    </lineage>
</organism>
<dbReference type="PANTHER" id="PTHR30055">
    <property type="entry name" value="HTH-TYPE TRANSCRIPTIONAL REGULATOR RUTR"/>
    <property type="match status" value="1"/>
</dbReference>
<name>A0A5S4G9I4_9ACTN</name>
<gene>
    <name evidence="7" type="ORF">ETD85_32115</name>
</gene>
<evidence type="ECO:0000259" key="6">
    <source>
        <dbReference type="PROSITE" id="PS50977"/>
    </source>
</evidence>
<dbReference type="Proteomes" id="UP000306628">
    <property type="component" value="Unassembled WGS sequence"/>
</dbReference>
<evidence type="ECO:0000256" key="4">
    <source>
        <dbReference type="PROSITE-ProRule" id="PRU00335"/>
    </source>
</evidence>
<dbReference type="Gene3D" id="1.10.357.10">
    <property type="entry name" value="Tetracycline Repressor, domain 2"/>
    <property type="match status" value="1"/>
</dbReference>
<accession>A0A5S4G9I4</accession>
<dbReference type="GO" id="GO:0000976">
    <property type="term" value="F:transcription cis-regulatory region binding"/>
    <property type="evidence" value="ECO:0007669"/>
    <property type="project" value="TreeGrafter"/>
</dbReference>
<comment type="caution">
    <text evidence="7">The sequence shown here is derived from an EMBL/GenBank/DDBJ whole genome shotgun (WGS) entry which is preliminary data.</text>
</comment>
<dbReference type="InterPro" id="IPR001647">
    <property type="entry name" value="HTH_TetR"/>
</dbReference>
<feature type="domain" description="HTH tetR-type" evidence="6">
    <location>
        <begin position="64"/>
        <end position="123"/>
    </location>
</feature>
<evidence type="ECO:0000256" key="2">
    <source>
        <dbReference type="ARBA" id="ARBA00023125"/>
    </source>
</evidence>
<dbReference type="GO" id="GO:0003700">
    <property type="term" value="F:DNA-binding transcription factor activity"/>
    <property type="evidence" value="ECO:0007669"/>
    <property type="project" value="TreeGrafter"/>
</dbReference>
<dbReference type="SUPFAM" id="SSF48498">
    <property type="entry name" value="Tetracyclin repressor-like, C-terminal domain"/>
    <property type="match status" value="1"/>
</dbReference>
<feature type="region of interest" description="Disordered" evidence="5">
    <location>
        <begin position="239"/>
        <end position="263"/>
    </location>
</feature>
<keyword evidence="3" id="KW-0804">Transcription</keyword>
<feature type="DNA-binding region" description="H-T-H motif" evidence="4">
    <location>
        <begin position="86"/>
        <end position="105"/>
    </location>
</feature>
<evidence type="ECO:0000313" key="8">
    <source>
        <dbReference type="Proteomes" id="UP000306628"/>
    </source>
</evidence>
<keyword evidence="8" id="KW-1185">Reference proteome</keyword>
<proteinExistence type="predicted"/>
<dbReference type="EMBL" id="VCKX01000118">
    <property type="protein sequence ID" value="TMR29499.1"/>
    <property type="molecule type" value="Genomic_DNA"/>
</dbReference>
<evidence type="ECO:0000256" key="3">
    <source>
        <dbReference type="ARBA" id="ARBA00023163"/>
    </source>
</evidence>
<evidence type="ECO:0000313" key="7">
    <source>
        <dbReference type="EMBL" id="TMR29499.1"/>
    </source>
</evidence>
<dbReference type="PANTHER" id="PTHR30055:SF234">
    <property type="entry name" value="HTH-TYPE TRANSCRIPTIONAL REGULATOR BETI"/>
    <property type="match status" value="1"/>
</dbReference>
<reference evidence="7 8" key="1">
    <citation type="submission" date="2019-05" db="EMBL/GenBank/DDBJ databases">
        <title>Draft genome sequence of Nonomuraea zeae DSM 100528.</title>
        <authorList>
            <person name="Saricaoglu S."/>
            <person name="Isik K."/>
        </authorList>
    </citation>
    <scope>NUCLEOTIDE SEQUENCE [LARGE SCALE GENOMIC DNA]</scope>
    <source>
        <strain evidence="7 8">DSM 100528</strain>
    </source>
</reference>
<keyword evidence="2 4" id="KW-0238">DNA-binding</keyword>
<evidence type="ECO:0000256" key="5">
    <source>
        <dbReference type="SAM" id="MobiDB-lite"/>
    </source>
</evidence>
<feature type="region of interest" description="Disordered" evidence="5">
    <location>
        <begin position="1"/>
        <end position="64"/>
    </location>
</feature>
<dbReference type="PROSITE" id="PS50977">
    <property type="entry name" value="HTH_TETR_2"/>
    <property type="match status" value="1"/>
</dbReference>
<dbReference type="InterPro" id="IPR049445">
    <property type="entry name" value="TetR_SbtR-like_C"/>
</dbReference>
<sequence>MADELPDELPDGTTAPKGRATRVGDGAGRAEDEEAGATRAEAAAAGAVRSQGEGAGRAPRADARRNRERILAVARTVVAEHGTEASLRDIARRAEVGLGTLYRHFPTREALLEALLGQGFDRLAARAEALAEGGEPDEALREWLRDFAGGAGAYRGLAGSMMATLSDEGSPLSMSCHAMRAAAGRLLERAQASGHIRDDIDGTDLFALVNALSWITDQAPSLASRREHLFALVMDGLTPRRNAQSDQEGQDGQGQDGQDGQDG</sequence>
<feature type="compositionally biased region" description="Low complexity" evidence="5">
    <location>
        <begin position="37"/>
        <end position="47"/>
    </location>
</feature>
<dbReference type="InterPro" id="IPR050109">
    <property type="entry name" value="HTH-type_TetR-like_transc_reg"/>
</dbReference>
<evidence type="ECO:0000256" key="1">
    <source>
        <dbReference type="ARBA" id="ARBA00023015"/>
    </source>
</evidence>
<dbReference type="AlphaFoldDB" id="A0A5S4G9I4"/>
<dbReference type="Pfam" id="PF21597">
    <property type="entry name" value="TetR_C_43"/>
    <property type="match status" value="1"/>
</dbReference>
<protein>
    <submittedName>
        <fullName evidence="7">TetR/AcrR family transcriptional regulator</fullName>
    </submittedName>
</protein>
<dbReference type="Pfam" id="PF00440">
    <property type="entry name" value="TetR_N"/>
    <property type="match status" value="1"/>
</dbReference>
<dbReference type="InterPro" id="IPR009057">
    <property type="entry name" value="Homeodomain-like_sf"/>
</dbReference>
<dbReference type="PRINTS" id="PR00455">
    <property type="entry name" value="HTHTETR"/>
</dbReference>
<dbReference type="RefSeq" id="WP_138693562.1">
    <property type="nucleotide sequence ID" value="NZ_JBHSAZ010000096.1"/>
</dbReference>
<dbReference type="InterPro" id="IPR036271">
    <property type="entry name" value="Tet_transcr_reg_TetR-rel_C_sf"/>
</dbReference>
<dbReference type="OrthoDB" id="3295174at2"/>
<feature type="compositionally biased region" description="Acidic residues" evidence="5">
    <location>
        <begin position="1"/>
        <end position="10"/>
    </location>
</feature>